<dbReference type="PANTHER" id="PTHR33231">
    <property type="entry name" value="30S RIBOSOMAL PROTEIN"/>
    <property type="match status" value="1"/>
</dbReference>
<protein>
    <recommendedName>
        <fullName evidence="4">Ribosome hibernation promoting factor</fullName>
    </recommendedName>
    <alternativeName>
        <fullName evidence="5">Hibernation factor HPF</fullName>
    </alternativeName>
</protein>
<dbReference type="Gene3D" id="3.30.160.100">
    <property type="entry name" value="Ribosome hibernation promotion factor-like"/>
    <property type="match status" value="1"/>
</dbReference>
<dbReference type="InterPro" id="IPR003489">
    <property type="entry name" value="RHF/RaiA"/>
</dbReference>
<comment type="similarity">
    <text evidence="2">Belongs to the HPF/YfiA ribosome-associated protein family. Short HPF subfamily.</text>
</comment>
<name>A0A9X1ZLQ7_9GAMM</name>
<evidence type="ECO:0000313" key="6">
    <source>
        <dbReference type="EMBL" id="MCL1140218.1"/>
    </source>
</evidence>
<evidence type="ECO:0000313" key="7">
    <source>
        <dbReference type="Proteomes" id="UP001139293"/>
    </source>
</evidence>
<sequence length="118" mass="13091">MKINLSGHHVDVTDVVRQHVQEKFSKIESHFPTLIALDIIIAKEHGEFQVEIRTNYEGSSISASGTDPVMYPAITSAAKKLDAALKHRKGQLKADLHSKPVVTTPEIAHEKVQEMNLV</sequence>
<proteinExistence type="inferred from homology"/>
<comment type="caution">
    <text evidence="6">The sequence shown here is derived from an EMBL/GenBank/DDBJ whole genome shotgun (WGS) entry which is preliminary data.</text>
</comment>
<evidence type="ECO:0000256" key="2">
    <source>
        <dbReference type="ARBA" id="ARBA00038434"/>
    </source>
</evidence>
<dbReference type="GO" id="GO:0045900">
    <property type="term" value="P:negative regulation of translational elongation"/>
    <property type="evidence" value="ECO:0007669"/>
    <property type="project" value="TreeGrafter"/>
</dbReference>
<dbReference type="Pfam" id="PF02482">
    <property type="entry name" value="Ribosomal_S30AE"/>
    <property type="match status" value="1"/>
</dbReference>
<dbReference type="GO" id="GO:0043024">
    <property type="term" value="F:ribosomal small subunit binding"/>
    <property type="evidence" value="ECO:0007669"/>
    <property type="project" value="TreeGrafter"/>
</dbReference>
<dbReference type="InterPro" id="IPR050574">
    <property type="entry name" value="HPF/YfiA_ribosome-assoc"/>
</dbReference>
<dbReference type="EMBL" id="JAKILB010000012">
    <property type="protein sequence ID" value="MCL1140218.1"/>
    <property type="molecule type" value="Genomic_DNA"/>
</dbReference>
<evidence type="ECO:0000256" key="3">
    <source>
        <dbReference type="ARBA" id="ARBA00038695"/>
    </source>
</evidence>
<dbReference type="NCBIfam" id="TIGR00741">
    <property type="entry name" value="yfiA"/>
    <property type="match status" value="1"/>
</dbReference>
<dbReference type="AlphaFoldDB" id="A0A9X1ZLQ7"/>
<evidence type="ECO:0000256" key="4">
    <source>
        <dbReference type="ARBA" id="ARBA00041148"/>
    </source>
</evidence>
<dbReference type="RefSeq" id="WP_248951255.1">
    <property type="nucleotide sequence ID" value="NZ_JAKILB010000012.1"/>
</dbReference>
<evidence type="ECO:0000256" key="5">
    <source>
        <dbReference type="ARBA" id="ARBA00041319"/>
    </source>
</evidence>
<organism evidence="6 7">
    <name type="scientific">Shewanella pneumatophori</name>
    <dbReference type="NCBI Taxonomy" id="314092"/>
    <lineage>
        <taxon>Bacteria</taxon>
        <taxon>Pseudomonadati</taxon>
        <taxon>Pseudomonadota</taxon>
        <taxon>Gammaproteobacteria</taxon>
        <taxon>Alteromonadales</taxon>
        <taxon>Shewanellaceae</taxon>
        <taxon>Shewanella</taxon>
    </lineage>
</organism>
<accession>A0A9X1ZLQ7</accession>
<keyword evidence="7" id="KW-1185">Reference proteome</keyword>
<evidence type="ECO:0000256" key="1">
    <source>
        <dbReference type="ARBA" id="ARBA00022845"/>
    </source>
</evidence>
<dbReference type="InterPro" id="IPR036567">
    <property type="entry name" value="RHF-like"/>
</dbReference>
<reference evidence="6" key="1">
    <citation type="submission" date="2022-01" db="EMBL/GenBank/DDBJ databases">
        <title>Whole genome-based taxonomy of the Shewanellaceae.</title>
        <authorList>
            <person name="Martin-Rodriguez A.J."/>
        </authorList>
    </citation>
    <scope>NUCLEOTIDE SEQUENCE</scope>
    <source>
        <strain evidence="6">KCTC 23973</strain>
    </source>
</reference>
<dbReference type="PANTHER" id="PTHR33231:SF1">
    <property type="entry name" value="30S RIBOSOMAL PROTEIN"/>
    <property type="match status" value="1"/>
</dbReference>
<gene>
    <name evidence="6" type="primary">raiA</name>
    <name evidence="6" type="ORF">L2740_16895</name>
</gene>
<dbReference type="GO" id="GO:0022627">
    <property type="term" value="C:cytosolic small ribosomal subunit"/>
    <property type="evidence" value="ECO:0007669"/>
    <property type="project" value="TreeGrafter"/>
</dbReference>
<comment type="subunit">
    <text evidence="3">Associates exclusively with 100S ribosomes, which are dimers of 70S ribosomes.</text>
</comment>
<dbReference type="SUPFAM" id="SSF69754">
    <property type="entry name" value="Ribosome binding protein Y (YfiA homologue)"/>
    <property type="match status" value="1"/>
</dbReference>
<keyword evidence="1" id="KW-0810">Translation regulation</keyword>
<dbReference type="Proteomes" id="UP001139293">
    <property type="component" value="Unassembled WGS sequence"/>
</dbReference>